<evidence type="ECO:0000313" key="4">
    <source>
        <dbReference type="EMBL" id="KAL3693163.1"/>
    </source>
</evidence>
<gene>
    <name evidence="4" type="ORF">R1sor_006814</name>
</gene>
<feature type="region of interest" description="Disordered" evidence="2">
    <location>
        <begin position="1"/>
        <end position="230"/>
    </location>
</feature>
<comment type="subcellular location">
    <subcellularLocation>
        <location evidence="1">Nucleus</location>
    </subcellularLocation>
</comment>
<feature type="compositionally biased region" description="Acidic residues" evidence="2">
    <location>
        <begin position="1"/>
        <end position="17"/>
    </location>
</feature>
<evidence type="ECO:0000256" key="1">
    <source>
        <dbReference type="PROSITE-ProRule" id="PRU00649"/>
    </source>
</evidence>
<feature type="compositionally biased region" description="Basic and acidic residues" evidence="2">
    <location>
        <begin position="381"/>
        <end position="391"/>
    </location>
</feature>
<feature type="compositionally biased region" description="Basic and acidic residues" evidence="2">
    <location>
        <begin position="93"/>
        <end position="105"/>
    </location>
</feature>
<keyword evidence="5" id="KW-1185">Reference proteome</keyword>
<keyword evidence="1" id="KW-0539">Nucleus</keyword>
<dbReference type="Proteomes" id="UP001633002">
    <property type="component" value="Unassembled WGS sequence"/>
</dbReference>
<dbReference type="Gene3D" id="1.20.930.10">
    <property type="entry name" value="Conserved domain common to transcription factors TFIIS, elongin A, CRSP70"/>
    <property type="match status" value="1"/>
</dbReference>
<dbReference type="AlphaFoldDB" id="A0ABD3HP42"/>
<dbReference type="PANTHER" id="PTHR47350">
    <property type="entry name" value="PROTEIN IWS1 HOMOLOG 1"/>
    <property type="match status" value="1"/>
</dbReference>
<dbReference type="InterPro" id="IPR044204">
    <property type="entry name" value="IWS1/2"/>
</dbReference>
<comment type="caution">
    <text evidence="4">The sequence shown here is derived from an EMBL/GenBank/DDBJ whole genome shotgun (WGS) entry which is preliminary data.</text>
</comment>
<dbReference type="Pfam" id="PF08711">
    <property type="entry name" value="Med26"/>
    <property type="match status" value="1"/>
</dbReference>
<sequence>MRDDYDEEGEPVYDPDEPLSREGSPEEEEWQDSPSASPAREASPKAKARKRLVKKSTSRVDDEYDEPEDEEPPRKRKNRDLEDDDDRPKARKSKEGRESKGEGKKGMSGSIAAKLSKLAKSGGGDKSEGRSGRSGGDRPQRNRDRREERESWGRNEGQDGDSEEDKEVEPTPADDNFIDDTGVEHEGYSDDGGASPSHHPEAEEAEDEEQDELNKFFKSGKKRKNKNERSSEEIAMFVEQFMAKLDVAAEADADLNRASKPAIEKLKMLPELLSVLEKRQLQQEFLDRGVLSSLKNWLEPLPDGSLPNMNIRSALLKLLTDLPIDVEVHERREQLKRSGLGKVVMFLSKLSEETPGNKKIARDLVDKWSRPIFQKSTRYEDLKQYDDERPLPRRLQQPTKKPVAKTFDERDGDELEMRNDTGELKPGDPGYRYHASRPQAMPLDFVVRPASKIDPEDLRNRQKQLRMDERRAKMDKKLQLLRASKRKNLQAARLSVEGRGVVSYR</sequence>
<feature type="compositionally biased region" description="Basic residues" evidence="2">
    <location>
        <begin position="46"/>
        <end position="57"/>
    </location>
</feature>
<proteinExistence type="predicted"/>
<dbReference type="GO" id="GO:0005634">
    <property type="term" value="C:nucleus"/>
    <property type="evidence" value="ECO:0007669"/>
    <property type="project" value="UniProtKB-SubCell"/>
</dbReference>
<evidence type="ECO:0000313" key="5">
    <source>
        <dbReference type="Proteomes" id="UP001633002"/>
    </source>
</evidence>
<dbReference type="PROSITE" id="PS51319">
    <property type="entry name" value="TFIIS_N"/>
    <property type="match status" value="1"/>
</dbReference>
<dbReference type="InterPro" id="IPR035441">
    <property type="entry name" value="TFIIS/LEDGF_dom_sf"/>
</dbReference>
<protein>
    <recommendedName>
        <fullName evidence="3">TFIIS N-terminal domain-containing protein</fullName>
    </recommendedName>
</protein>
<feature type="region of interest" description="Disordered" evidence="2">
    <location>
        <begin position="381"/>
        <end position="433"/>
    </location>
</feature>
<evidence type="ECO:0000256" key="2">
    <source>
        <dbReference type="SAM" id="MobiDB-lite"/>
    </source>
</evidence>
<reference evidence="4 5" key="1">
    <citation type="submission" date="2024-09" db="EMBL/GenBank/DDBJ databases">
        <title>Chromosome-scale assembly of Riccia sorocarpa.</title>
        <authorList>
            <person name="Paukszto L."/>
        </authorList>
    </citation>
    <scope>NUCLEOTIDE SEQUENCE [LARGE SCALE GENOMIC DNA]</scope>
    <source>
        <strain evidence="4">LP-2024</strain>
        <tissue evidence="4">Aerial parts of the thallus</tissue>
    </source>
</reference>
<feature type="compositionally biased region" description="Basic and acidic residues" evidence="2">
    <location>
        <begin position="415"/>
        <end position="426"/>
    </location>
</feature>
<feature type="compositionally biased region" description="Acidic residues" evidence="2">
    <location>
        <begin position="62"/>
        <end position="71"/>
    </location>
</feature>
<dbReference type="EMBL" id="JBJQOH010000003">
    <property type="protein sequence ID" value="KAL3693163.1"/>
    <property type="molecule type" value="Genomic_DNA"/>
</dbReference>
<dbReference type="InterPro" id="IPR017923">
    <property type="entry name" value="TFIIS_N"/>
</dbReference>
<dbReference type="SUPFAM" id="SSF47676">
    <property type="entry name" value="Conserved domain common to transcription factors TFIIS, elongin A, CRSP70"/>
    <property type="match status" value="1"/>
</dbReference>
<feature type="compositionally biased region" description="Basic and acidic residues" evidence="2">
    <location>
        <begin position="123"/>
        <end position="157"/>
    </location>
</feature>
<feature type="compositionally biased region" description="Acidic residues" evidence="2">
    <location>
        <begin position="158"/>
        <end position="167"/>
    </location>
</feature>
<evidence type="ECO:0000259" key="3">
    <source>
        <dbReference type="PROSITE" id="PS51319"/>
    </source>
</evidence>
<accession>A0ABD3HP42</accession>
<dbReference type="PANTHER" id="PTHR47350:SF4">
    <property type="entry name" value="PROTEIN IWS1 HOMOLOG 1"/>
    <property type="match status" value="1"/>
</dbReference>
<organism evidence="4 5">
    <name type="scientific">Riccia sorocarpa</name>
    <dbReference type="NCBI Taxonomy" id="122646"/>
    <lineage>
        <taxon>Eukaryota</taxon>
        <taxon>Viridiplantae</taxon>
        <taxon>Streptophyta</taxon>
        <taxon>Embryophyta</taxon>
        <taxon>Marchantiophyta</taxon>
        <taxon>Marchantiopsida</taxon>
        <taxon>Marchantiidae</taxon>
        <taxon>Marchantiales</taxon>
        <taxon>Ricciaceae</taxon>
        <taxon>Riccia</taxon>
    </lineage>
</organism>
<name>A0ABD3HP42_9MARC</name>
<feature type="domain" description="TFIIS N-terminal" evidence="3">
    <location>
        <begin position="292"/>
        <end position="375"/>
    </location>
</feature>